<reference evidence="4" key="1">
    <citation type="journal article" date="2019" name="Int. J. Syst. Evol. Microbiol.">
        <title>The Global Catalogue of Microorganisms (GCM) 10K type strain sequencing project: providing services to taxonomists for standard genome sequencing and annotation.</title>
        <authorList>
            <consortium name="The Broad Institute Genomics Platform"/>
            <consortium name="The Broad Institute Genome Sequencing Center for Infectious Disease"/>
            <person name="Wu L."/>
            <person name="Ma J."/>
        </authorList>
    </citation>
    <scope>NUCLEOTIDE SEQUENCE [LARGE SCALE GENOMIC DNA]</scope>
    <source>
        <strain evidence="4">KCTC 42984</strain>
    </source>
</reference>
<gene>
    <name evidence="3" type="ORF">ACFOD9_14305</name>
</gene>
<dbReference type="EMBL" id="JBHRTQ010000014">
    <property type="protein sequence ID" value="MFC3175427.1"/>
    <property type="molecule type" value="Genomic_DNA"/>
</dbReference>
<evidence type="ECO:0000313" key="4">
    <source>
        <dbReference type="Proteomes" id="UP001595604"/>
    </source>
</evidence>
<dbReference type="Proteomes" id="UP001595604">
    <property type="component" value="Unassembled WGS sequence"/>
</dbReference>
<feature type="chain" id="PRO_5046516292" evidence="2">
    <location>
        <begin position="20"/>
        <end position="297"/>
    </location>
</feature>
<keyword evidence="2" id="KW-0732">Signal</keyword>
<sequence length="297" mass="31517">MRALALFAPALLAATPAPAQDSAHHHAMGQMAMPGEEAPPATAPAPAPADDQPGEDAPPPIATDHAADRYHAPGRMAAARAALLREGQWTGGALILDRLDYQAGSGPDGLAWKAQAWRGGDSDRLVIATEGEARAGHGVERAEIAALWRHALDPWFNLEAGVRQDVRPGPRRTYAVIGVEGLAPWWIETEARLFVSQTGDVHARLGASHDLRLSGPLVLRGEAEVNLAFQAVPALGIGAGFERTELGARLRYELRPELAPYVGIDWERRLGATARATRAAGEPASRVSAVMGLSAFF</sequence>
<dbReference type="InterPro" id="IPR007939">
    <property type="entry name" value="Cu-R_B_prcur"/>
</dbReference>
<comment type="caution">
    <text evidence="3">The sequence shown here is derived from an EMBL/GenBank/DDBJ whole genome shotgun (WGS) entry which is preliminary data.</text>
</comment>
<dbReference type="Pfam" id="PF05275">
    <property type="entry name" value="CopB"/>
    <property type="match status" value="1"/>
</dbReference>
<feature type="region of interest" description="Disordered" evidence="1">
    <location>
        <begin position="16"/>
        <end position="69"/>
    </location>
</feature>
<accession>A0ABV7ITX2</accession>
<feature type="signal peptide" evidence="2">
    <location>
        <begin position="1"/>
        <end position="19"/>
    </location>
</feature>
<protein>
    <submittedName>
        <fullName evidence="3">Copper resistance protein B</fullName>
    </submittedName>
</protein>
<dbReference type="RefSeq" id="WP_379510806.1">
    <property type="nucleotide sequence ID" value="NZ_JBHRTQ010000014.1"/>
</dbReference>
<evidence type="ECO:0000313" key="3">
    <source>
        <dbReference type="EMBL" id="MFC3175427.1"/>
    </source>
</evidence>
<feature type="compositionally biased region" description="Low complexity" evidence="1">
    <location>
        <begin position="30"/>
        <end position="40"/>
    </location>
</feature>
<name>A0ABV7ITX2_9SPHN</name>
<evidence type="ECO:0000256" key="2">
    <source>
        <dbReference type="SAM" id="SignalP"/>
    </source>
</evidence>
<organism evidence="3 4">
    <name type="scientific">Novosphingobium bradum</name>
    <dbReference type="NCBI Taxonomy" id="1737444"/>
    <lineage>
        <taxon>Bacteria</taxon>
        <taxon>Pseudomonadati</taxon>
        <taxon>Pseudomonadota</taxon>
        <taxon>Alphaproteobacteria</taxon>
        <taxon>Sphingomonadales</taxon>
        <taxon>Sphingomonadaceae</taxon>
        <taxon>Novosphingobium</taxon>
    </lineage>
</organism>
<proteinExistence type="predicted"/>
<keyword evidence="4" id="KW-1185">Reference proteome</keyword>
<evidence type="ECO:0000256" key="1">
    <source>
        <dbReference type="SAM" id="MobiDB-lite"/>
    </source>
</evidence>